<evidence type="ECO:0000256" key="3">
    <source>
        <dbReference type="ARBA" id="ARBA00022679"/>
    </source>
</evidence>
<evidence type="ECO:0000256" key="1">
    <source>
        <dbReference type="ARBA" id="ARBA00004496"/>
    </source>
</evidence>
<dbReference type="Proteomes" id="UP000298781">
    <property type="component" value="Chromosome"/>
</dbReference>
<evidence type="ECO:0000313" key="11">
    <source>
        <dbReference type="Proteomes" id="UP000298781"/>
    </source>
</evidence>
<comment type="function">
    <text evidence="6">Catalyzes the GTP-dependent phosphorylation of 5-hydroxy-L-lysine.</text>
</comment>
<dbReference type="InterPro" id="IPR050249">
    <property type="entry name" value="Pseudomonas-type_ThrB"/>
</dbReference>
<protein>
    <recommendedName>
        <fullName evidence="8">Hydroxylysine kinase</fullName>
        <ecNumber evidence="7">2.7.1.81</ecNumber>
    </recommendedName>
</protein>
<reference evidence="10 11" key="1">
    <citation type="submission" date="2019-04" db="EMBL/GenBank/DDBJ databases">
        <title>Phreatobacter aquaticus sp. nov.</title>
        <authorList>
            <person name="Choi A."/>
        </authorList>
    </citation>
    <scope>NUCLEOTIDE SEQUENCE [LARGE SCALE GENOMIC DNA]</scope>
    <source>
        <strain evidence="10 11">KCTC 52518</strain>
    </source>
</reference>
<organism evidence="10 11">
    <name type="scientific">Phreatobacter stygius</name>
    <dbReference type="NCBI Taxonomy" id="1940610"/>
    <lineage>
        <taxon>Bacteria</taxon>
        <taxon>Pseudomonadati</taxon>
        <taxon>Pseudomonadota</taxon>
        <taxon>Alphaproteobacteria</taxon>
        <taxon>Hyphomicrobiales</taxon>
        <taxon>Phreatobacteraceae</taxon>
        <taxon>Phreatobacter</taxon>
    </lineage>
</organism>
<dbReference type="GO" id="GO:0005737">
    <property type="term" value="C:cytoplasm"/>
    <property type="evidence" value="ECO:0007669"/>
    <property type="project" value="UniProtKB-SubCell"/>
</dbReference>
<keyword evidence="2" id="KW-0963">Cytoplasm</keyword>
<comment type="catalytic activity">
    <reaction evidence="5">
        <text>(5R)-5-hydroxy-L-lysine + GTP = (5R)-5-phosphooxy-L-lysine + GDP + H(+)</text>
        <dbReference type="Rhea" id="RHEA:19049"/>
        <dbReference type="ChEBI" id="CHEBI:15378"/>
        <dbReference type="ChEBI" id="CHEBI:37565"/>
        <dbReference type="ChEBI" id="CHEBI:57882"/>
        <dbReference type="ChEBI" id="CHEBI:58189"/>
        <dbReference type="ChEBI" id="CHEBI:58357"/>
        <dbReference type="EC" id="2.7.1.81"/>
    </reaction>
</comment>
<proteinExistence type="predicted"/>
<dbReference type="InterPro" id="IPR002575">
    <property type="entry name" value="Aminoglycoside_PTrfase"/>
</dbReference>
<evidence type="ECO:0000259" key="9">
    <source>
        <dbReference type="Pfam" id="PF01636"/>
    </source>
</evidence>
<dbReference type="EMBL" id="CP039690">
    <property type="protein sequence ID" value="QCI68472.1"/>
    <property type="molecule type" value="Genomic_DNA"/>
</dbReference>
<gene>
    <name evidence="10" type="ORF">E8M01_32150</name>
</gene>
<evidence type="ECO:0000256" key="5">
    <source>
        <dbReference type="ARBA" id="ARBA00036820"/>
    </source>
</evidence>
<comment type="subcellular location">
    <subcellularLocation>
        <location evidence="1">Cytoplasm</location>
    </subcellularLocation>
</comment>
<keyword evidence="4" id="KW-0418">Kinase</keyword>
<evidence type="ECO:0000256" key="7">
    <source>
        <dbReference type="ARBA" id="ARBA00038873"/>
    </source>
</evidence>
<evidence type="ECO:0000256" key="2">
    <source>
        <dbReference type="ARBA" id="ARBA00022490"/>
    </source>
</evidence>
<dbReference type="Pfam" id="PF01636">
    <property type="entry name" value="APH"/>
    <property type="match status" value="1"/>
</dbReference>
<dbReference type="OrthoDB" id="156345at2"/>
<dbReference type="KEGG" id="pstg:E8M01_32150"/>
<dbReference type="Gene3D" id="3.90.1200.10">
    <property type="match status" value="1"/>
</dbReference>
<dbReference type="SUPFAM" id="SSF56112">
    <property type="entry name" value="Protein kinase-like (PK-like)"/>
    <property type="match status" value="1"/>
</dbReference>
<evidence type="ECO:0000313" key="10">
    <source>
        <dbReference type="EMBL" id="QCI68472.1"/>
    </source>
</evidence>
<evidence type="ECO:0000256" key="8">
    <source>
        <dbReference type="ARBA" id="ARBA00040505"/>
    </source>
</evidence>
<dbReference type="AlphaFoldDB" id="A0A4D7BL64"/>
<keyword evidence="11" id="KW-1185">Reference proteome</keyword>
<evidence type="ECO:0000256" key="6">
    <source>
        <dbReference type="ARBA" id="ARBA00037368"/>
    </source>
</evidence>
<evidence type="ECO:0000256" key="4">
    <source>
        <dbReference type="ARBA" id="ARBA00022777"/>
    </source>
</evidence>
<name>A0A4D7BL64_9HYPH</name>
<sequence length="351" mass="38708">MQVAEQLGELLDVAAPAVTVEQARALARDHFGLDVTVRPLTGERDRNFHLTDIRRRGYVLKVVHPAEDRAVTDFQSSALLHVAAVDPGLATPRVIRPRGSHFGDVAWRVAGEPDRRVRCLTFLEGRPLHLTERSPAQRRNLGAFLARLDLALAGFRHPAENHDLLWDLKQADRVRGLLADIPDAERRALPERALDRFSAHVLPVLPDLRAQVVHNDFNPHNVLAGATDDDRIAGVIDFGDMVRAPLIQDLATACAYQVSPEGHPLQGVAEMAAAFHAVCPILPRELAVLPELIATRLALTIAISSWRAARHPDNAEYILRNQGAAWTGLKRLDELSREDAINWLGAEIAKG</sequence>
<dbReference type="PANTHER" id="PTHR21064">
    <property type="entry name" value="AMINOGLYCOSIDE PHOSPHOTRANSFERASE DOMAIN-CONTAINING PROTEIN-RELATED"/>
    <property type="match status" value="1"/>
</dbReference>
<keyword evidence="3" id="KW-0808">Transferase</keyword>
<dbReference type="InterPro" id="IPR011009">
    <property type="entry name" value="Kinase-like_dom_sf"/>
</dbReference>
<dbReference type="GO" id="GO:0047992">
    <property type="term" value="F:hydroxylysine kinase activity"/>
    <property type="evidence" value="ECO:0007669"/>
    <property type="project" value="UniProtKB-EC"/>
</dbReference>
<accession>A0A4D7BL64</accession>
<dbReference type="EC" id="2.7.1.81" evidence="7"/>
<dbReference type="PANTHER" id="PTHR21064:SF1">
    <property type="entry name" value="HYDROXYLYSINE KINASE"/>
    <property type="match status" value="1"/>
</dbReference>
<feature type="domain" description="Aminoglycoside phosphotransferase" evidence="9">
    <location>
        <begin position="37"/>
        <end position="271"/>
    </location>
</feature>